<name>A0A024QF06_9BACI</name>
<evidence type="ECO:0000256" key="5">
    <source>
        <dbReference type="SAM" id="Phobius"/>
    </source>
</evidence>
<comment type="caution">
    <text evidence="6">The sequence shown here is derived from an EMBL/GenBank/DDBJ whole genome shotgun (WGS) entry which is preliminary data.</text>
</comment>
<dbReference type="InterPro" id="IPR007300">
    <property type="entry name" value="CidB/LrgB"/>
</dbReference>
<gene>
    <name evidence="6" type="ORF">BN990_03164</name>
</gene>
<evidence type="ECO:0000256" key="2">
    <source>
        <dbReference type="ARBA" id="ARBA00022692"/>
    </source>
</evidence>
<dbReference type="STRING" id="1462526.BN990_03164"/>
<keyword evidence="2 5" id="KW-0812">Transmembrane</keyword>
<evidence type="ECO:0000256" key="3">
    <source>
        <dbReference type="ARBA" id="ARBA00022989"/>
    </source>
</evidence>
<dbReference type="Pfam" id="PF04172">
    <property type="entry name" value="LrgB"/>
    <property type="match status" value="1"/>
</dbReference>
<evidence type="ECO:0000256" key="4">
    <source>
        <dbReference type="ARBA" id="ARBA00023136"/>
    </source>
</evidence>
<feature type="transmembrane region" description="Helical" evidence="5">
    <location>
        <begin position="6"/>
        <end position="26"/>
    </location>
</feature>
<reference evidence="6 7" key="1">
    <citation type="submission" date="2014-03" db="EMBL/GenBank/DDBJ databases">
        <authorList>
            <person name="Urmite Genomes U."/>
        </authorList>
    </citation>
    <scope>NUCLEOTIDE SEQUENCE [LARGE SCALE GENOMIC DNA]</scope>
    <source>
        <strain evidence="6 7">Vm-5</strain>
    </source>
</reference>
<dbReference type="Proteomes" id="UP000028875">
    <property type="component" value="Unassembled WGS sequence"/>
</dbReference>
<keyword evidence="3 5" id="KW-1133">Transmembrane helix</keyword>
<comment type="subcellular location">
    <subcellularLocation>
        <location evidence="1">Membrane</location>
        <topology evidence="1">Multi-pass membrane protein</topology>
    </subcellularLocation>
</comment>
<evidence type="ECO:0000256" key="1">
    <source>
        <dbReference type="ARBA" id="ARBA00004141"/>
    </source>
</evidence>
<accession>A0A024QF06</accession>
<keyword evidence="7" id="KW-1185">Reference proteome</keyword>
<keyword evidence="4 5" id="KW-0472">Membrane</keyword>
<proteinExistence type="predicted"/>
<feature type="transmembrane region" description="Helical" evidence="5">
    <location>
        <begin position="33"/>
        <end position="53"/>
    </location>
</feature>
<dbReference type="AlphaFoldDB" id="A0A024QF06"/>
<dbReference type="GO" id="GO:0016020">
    <property type="term" value="C:membrane"/>
    <property type="evidence" value="ECO:0007669"/>
    <property type="project" value="UniProtKB-SubCell"/>
</dbReference>
<organism evidence="6 7">
    <name type="scientific">Virgibacillus massiliensis</name>
    <dbReference type="NCBI Taxonomy" id="1462526"/>
    <lineage>
        <taxon>Bacteria</taxon>
        <taxon>Bacillati</taxon>
        <taxon>Bacillota</taxon>
        <taxon>Bacilli</taxon>
        <taxon>Bacillales</taxon>
        <taxon>Bacillaceae</taxon>
        <taxon>Virgibacillus</taxon>
    </lineage>
</organism>
<reference evidence="7" key="2">
    <citation type="submission" date="2014-05" db="EMBL/GenBank/DDBJ databases">
        <title>Draft genome sequence of Virgibacillus massiliensis Vm-5.</title>
        <authorList>
            <person name="Khelaifia S."/>
            <person name="Croce O."/>
            <person name="Lagier J.C."/>
            <person name="Raoult D."/>
        </authorList>
    </citation>
    <scope>NUCLEOTIDE SEQUENCE [LARGE SCALE GENOMIC DNA]</scope>
    <source>
        <strain evidence="7">Vm-5</strain>
    </source>
</reference>
<sequence>MSFFIFNILLAITITISCYLLGLFLFKKYKKSWLNPLYTASVMVVILLLFTPIKGESYQEGIELFSLLL</sequence>
<protein>
    <submittedName>
        <fullName evidence="6">LrgB-like family protein</fullName>
    </submittedName>
</protein>
<dbReference type="EMBL" id="CCDP010000002">
    <property type="protein sequence ID" value="CDQ40832.1"/>
    <property type="molecule type" value="Genomic_DNA"/>
</dbReference>
<evidence type="ECO:0000313" key="6">
    <source>
        <dbReference type="EMBL" id="CDQ40832.1"/>
    </source>
</evidence>
<evidence type="ECO:0000313" key="7">
    <source>
        <dbReference type="Proteomes" id="UP000028875"/>
    </source>
</evidence>